<feature type="compositionally biased region" description="Polar residues" evidence="7">
    <location>
        <begin position="209"/>
        <end position="224"/>
    </location>
</feature>
<comment type="caution">
    <text evidence="9">The sequence shown here is derived from an EMBL/GenBank/DDBJ whole genome shotgun (WGS) entry which is preliminary data.</text>
</comment>
<evidence type="ECO:0000256" key="6">
    <source>
        <dbReference type="PROSITE-ProRule" id="PRU00723"/>
    </source>
</evidence>
<comment type="subcellular location">
    <subcellularLocation>
        <location evidence="1">Nucleus</location>
    </subcellularLocation>
</comment>
<dbReference type="SUPFAM" id="SSF90229">
    <property type="entry name" value="CCCH zinc finger"/>
    <property type="match status" value="1"/>
</dbReference>
<feature type="compositionally biased region" description="Low complexity" evidence="7">
    <location>
        <begin position="103"/>
        <end position="116"/>
    </location>
</feature>
<feature type="region of interest" description="Disordered" evidence="7">
    <location>
        <begin position="69"/>
        <end position="127"/>
    </location>
</feature>
<evidence type="ECO:0000256" key="3">
    <source>
        <dbReference type="ARBA" id="ARBA00022771"/>
    </source>
</evidence>
<dbReference type="InterPro" id="IPR036855">
    <property type="entry name" value="Znf_CCCH_sf"/>
</dbReference>
<dbReference type="InterPro" id="IPR000571">
    <property type="entry name" value="Znf_CCCH"/>
</dbReference>
<dbReference type="PANTHER" id="PTHR46527">
    <property type="entry name" value="NUCLEOPORIN-LIKE PROTEIN 2"/>
    <property type="match status" value="1"/>
</dbReference>
<dbReference type="Proteomes" id="UP001627284">
    <property type="component" value="Unassembled WGS sequence"/>
</dbReference>
<reference evidence="9 10" key="1">
    <citation type="submission" date="2024-05" db="EMBL/GenBank/DDBJ databases">
        <title>De novo assembly of an allotetraploid wild potato.</title>
        <authorList>
            <person name="Hosaka A.J."/>
        </authorList>
    </citation>
    <scope>NUCLEOTIDE SEQUENCE [LARGE SCALE GENOMIC DNA]</scope>
    <source>
        <tissue evidence="9">Young leaves</tissue>
    </source>
</reference>
<organism evidence="9 10">
    <name type="scientific">Solanum stoloniferum</name>
    <dbReference type="NCBI Taxonomy" id="62892"/>
    <lineage>
        <taxon>Eukaryota</taxon>
        <taxon>Viridiplantae</taxon>
        <taxon>Streptophyta</taxon>
        <taxon>Embryophyta</taxon>
        <taxon>Tracheophyta</taxon>
        <taxon>Spermatophyta</taxon>
        <taxon>Magnoliopsida</taxon>
        <taxon>eudicotyledons</taxon>
        <taxon>Gunneridae</taxon>
        <taxon>Pentapetalae</taxon>
        <taxon>asterids</taxon>
        <taxon>lamiids</taxon>
        <taxon>Solanales</taxon>
        <taxon>Solanaceae</taxon>
        <taxon>Solanoideae</taxon>
        <taxon>Solaneae</taxon>
        <taxon>Solanum</taxon>
    </lineage>
</organism>
<dbReference type="AlphaFoldDB" id="A0ABD2QU09"/>
<dbReference type="GO" id="GO:0005634">
    <property type="term" value="C:nucleus"/>
    <property type="evidence" value="ECO:0007669"/>
    <property type="project" value="UniProtKB-SubCell"/>
</dbReference>
<feature type="compositionally biased region" description="Polar residues" evidence="7">
    <location>
        <begin position="293"/>
        <end position="320"/>
    </location>
</feature>
<dbReference type="InterPro" id="IPR051767">
    <property type="entry name" value="Nucleoporin_NUP42"/>
</dbReference>
<feature type="region of interest" description="Disordered" evidence="7">
    <location>
        <begin position="209"/>
        <end position="320"/>
    </location>
</feature>
<dbReference type="Gene3D" id="4.10.1000.10">
    <property type="entry name" value="Zinc finger, CCCH-type"/>
    <property type="match status" value="1"/>
</dbReference>
<dbReference type="PANTHER" id="PTHR46527:SF1">
    <property type="entry name" value="NUCLEOPORIN NUP42"/>
    <property type="match status" value="1"/>
</dbReference>
<evidence type="ECO:0000313" key="10">
    <source>
        <dbReference type="Proteomes" id="UP001627284"/>
    </source>
</evidence>
<name>A0ABD2QU09_9SOLN</name>
<gene>
    <name evidence="9" type="ORF">AABB24_040238</name>
</gene>
<feature type="compositionally biased region" description="Low complexity" evidence="7">
    <location>
        <begin position="239"/>
        <end position="292"/>
    </location>
</feature>
<evidence type="ECO:0000256" key="4">
    <source>
        <dbReference type="ARBA" id="ARBA00022833"/>
    </source>
</evidence>
<evidence type="ECO:0000313" key="9">
    <source>
        <dbReference type="EMBL" id="KAL3323033.1"/>
    </source>
</evidence>
<feature type="region of interest" description="Disordered" evidence="7">
    <location>
        <begin position="1"/>
        <end position="20"/>
    </location>
</feature>
<proteinExistence type="predicted"/>
<sequence>VEKREEATKGLNAMPPRKEPCRNFMRGSCQYGERCKFLHAAQQQPKSNPFGFGVQSSNFQNTNMQQTKSNPFGFGVQGNSQPRGSNDLGLKQNQYKPFENKWTRSATTNSSSSRQTDNQPVAPNHTCTDAESCRRQIVEDFNNEKPLWLLTCYGHRKNGPCDITGDVSYEELRAAAYDDAKHGQSLMSIVERERSLVNSKVAEFENLLRNPNASTSTSAPNAQSPFPGATPSASLSAQSPFPGAAPSASSPFPGAAPSASLSALSPFPGATPNALSSTQSSFPPSASSFSQLGTILNTGTSTPPTSAFGQPSLPGNSFKTSNSSGANAFSFGNTSASGSFGFGTQVSTQSYQNPSTPSNIFASSGRNLFSTSTTCPHFANPSGGQLPTPSQGGFPVTASPVSINLTSTASTEDFSGDNSIWTKKEWKIGEIPEEAPPDRYVF</sequence>
<feature type="non-terminal residue" evidence="9">
    <location>
        <position position="1"/>
    </location>
</feature>
<dbReference type="EMBL" id="JBJKTR010000024">
    <property type="protein sequence ID" value="KAL3323033.1"/>
    <property type="molecule type" value="Genomic_DNA"/>
</dbReference>
<evidence type="ECO:0000256" key="1">
    <source>
        <dbReference type="ARBA" id="ARBA00004123"/>
    </source>
</evidence>
<keyword evidence="4 6" id="KW-0862">Zinc</keyword>
<evidence type="ECO:0000256" key="7">
    <source>
        <dbReference type="SAM" id="MobiDB-lite"/>
    </source>
</evidence>
<keyword evidence="2 6" id="KW-0479">Metal-binding</keyword>
<keyword evidence="10" id="KW-1185">Reference proteome</keyword>
<dbReference type="GO" id="GO:0008270">
    <property type="term" value="F:zinc ion binding"/>
    <property type="evidence" value="ECO:0007669"/>
    <property type="project" value="UniProtKB-KW"/>
</dbReference>
<keyword evidence="5" id="KW-0539">Nucleus</keyword>
<keyword evidence="3 6" id="KW-0863">Zinc-finger</keyword>
<accession>A0ABD2QU09</accession>
<dbReference type="PROSITE" id="PS50103">
    <property type="entry name" value="ZF_C3H1"/>
    <property type="match status" value="1"/>
</dbReference>
<dbReference type="Pfam" id="PF00642">
    <property type="entry name" value="zf-CCCH"/>
    <property type="match status" value="1"/>
</dbReference>
<feature type="zinc finger region" description="C3H1-type" evidence="6">
    <location>
        <begin position="15"/>
        <end position="42"/>
    </location>
</feature>
<feature type="domain" description="C3H1-type" evidence="8">
    <location>
        <begin position="15"/>
        <end position="42"/>
    </location>
</feature>
<evidence type="ECO:0000256" key="2">
    <source>
        <dbReference type="ARBA" id="ARBA00022723"/>
    </source>
</evidence>
<protein>
    <recommendedName>
        <fullName evidence="8">C3H1-type domain-containing protein</fullName>
    </recommendedName>
</protein>
<dbReference type="SMART" id="SM00356">
    <property type="entry name" value="ZnF_C3H1"/>
    <property type="match status" value="1"/>
</dbReference>
<feature type="compositionally biased region" description="Polar residues" evidence="7">
    <location>
        <begin position="117"/>
        <end position="127"/>
    </location>
</feature>
<evidence type="ECO:0000256" key="5">
    <source>
        <dbReference type="ARBA" id="ARBA00023242"/>
    </source>
</evidence>
<evidence type="ECO:0000259" key="8">
    <source>
        <dbReference type="PROSITE" id="PS50103"/>
    </source>
</evidence>